<proteinExistence type="predicted"/>
<evidence type="ECO:0000313" key="6">
    <source>
        <dbReference type="Proteomes" id="UP000008743"/>
    </source>
</evidence>
<name>A0A0D2X5N0_CAPO3</name>
<evidence type="ECO:0000256" key="4">
    <source>
        <dbReference type="SAM" id="MobiDB-lite"/>
    </source>
</evidence>
<dbReference type="PANTHER" id="PTHR46771">
    <property type="entry name" value="DETERIN"/>
    <property type="match status" value="1"/>
</dbReference>
<evidence type="ECO:0000256" key="2">
    <source>
        <dbReference type="ARBA" id="ARBA00022833"/>
    </source>
</evidence>
<sequence length="312" mass="33369">MSRLNKFATEEGRLASFKSNWTLPKHCAANPAALAKAGWYSISTKQNENAAKCFSCSKELEGWDPTDDPVQEHVKHAGYCTFIQQFVKTLAEEKEGIAPTAVPQPAAAAAATTSTAPAAPTTVEVPRTAARSRVVKKPTAASTHTETAPAPVTKAVEAPASVAAAPAKPTEPEVMETPRVSKTTSRTKRTVPAPREDKPATAVDSASIENQSANNEVAAQPQKTEPTATVAAAAVIAAPEPASSRFSKLNSAYTEEELDLTVEQYLQRLTGTILEKYAAAADRKIEEFKKRAAQARQEIERLQTVDCVDEVK</sequence>
<dbReference type="STRING" id="595528.A0A0D2X5N0"/>
<evidence type="ECO:0000256" key="1">
    <source>
        <dbReference type="ARBA" id="ARBA00022723"/>
    </source>
</evidence>
<dbReference type="AlphaFoldDB" id="A0A0D2X5N0"/>
<dbReference type="OMA" id="KELEGWD"/>
<organism evidence="5 6">
    <name type="scientific">Capsaspora owczarzaki (strain ATCC 30864)</name>
    <dbReference type="NCBI Taxonomy" id="595528"/>
    <lineage>
        <taxon>Eukaryota</taxon>
        <taxon>Filasterea</taxon>
        <taxon>Capsaspora</taxon>
    </lineage>
</organism>
<dbReference type="OrthoDB" id="2196114at2759"/>
<keyword evidence="6" id="KW-1185">Reference proteome</keyword>
<feature type="compositionally biased region" description="Low complexity" evidence="4">
    <location>
        <begin position="112"/>
        <end position="129"/>
    </location>
</feature>
<dbReference type="eggNOG" id="KOG1101">
    <property type="taxonomic scope" value="Eukaryota"/>
</dbReference>
<dbReference type="RefSeq" id="XP_004342720.1">
    <property type="nucleotide sequence ID" value="XM_004342671.1"/>
</dbReference>
<accession>A0A0D2X5N0</accession>
<feature type="coiled-coil region" evidence="3">
    <location>
        <begin position="278"/>
        <end position="305"/>
    </location>
</feature>
<dbReference type="Pfam" id="PF00653">
    <property type="entry name" value="BIR"/>
    <property type="match status" value="1"/>
</dbReference>
<protein>
    <submittedName>
        <fullName evidence="5">Uncharacterized protein</fullName>
    </submittedName>
</protein>
<dbReference type="Gene3D" id="1.10.1170.10">
    <property type="entry name" value="Inhibitor Of Apoptosis Protein (2mihbC-IAP-1), Chain A"/>
    <property type="match status" value="1"/>
</dbReference>
<dbReference type="PANTHER" id="PTHR46771:SF5">
    <property type="entry name" value="DETERIN"/>
    <property type="match status" value="1"/>
</dbReference>
<dbReference type="GO" id="GO:0046872">
    <property type="term" value="F:metal ion binding"/>
    <property type="evidence" value="ECO:0007669"/>
    <property type="project" value="UniProtKB-KW"/>
</dbReference>
<dbReference type="PROSITE" id="PS50143">
    <property type="entry name" value="BIR_REPEAT_2"/>
    <property type="match status" value="1"/>
</dbReference>
<evidence type="ECO:0000313" key="5">
    <source>
        <dbReference type="EMBL" id="KJE98094.1"/>
    </source>
</evidence>
<feature type="region of interest" description="Disordered" evidence="4">
    <location>
        <begin position="112"/>
        <end position="225"/>
    </location>
</feature>
<feature type="compositionally biased region" description="Low complexity" evidence="4">
    <location>
        <begin position="153"/>
        <end position="168"/>
    </location>
</feature>
<dbReference type="InterPro" id="IPR051190">
    <property type="entry name" value="Baculoviral_IAP"/>
</dbReference>
<dbReference type="EMBL" id="KE346376">
    <property type="protein sequence ID" value="KJE98094.1"/>
    <property type="molecule type" value="Genomic_DNA"/>
</dbReference>
<dbReference type="InterPro" id="IPR001370">
    <property type="entry name" value="BIR_rpt"/>
</dbReference>
<keyword evidence="2" id="KW-0862">Zinc</keyword>
<dbReference type="InParanoid" id="A0A0D2X5N0"/>
<gene>
    <name evidence="5" type="ORF">CAOG_008119</name>
</gene>
<dbReference type="Proteomes" id="UP000008743">
    <property type="component" value="Unassembled WGS sequence"/>
</dbReference>
<reference evidence="6" key="1">
    <citation type="submission" date="2011-02" db="EMBL/GenBank/DDBJ databases">
        <title>The Genome Sequence of Capsaspora owczarzaki ATCC 30864.</title>
        <authorList>
            <person name="Russ C."/>
            <person name="Cuomo C."/>
            <person name="Burger G."/>
            <person name="Gray M.W."/>
            <person name="Holland P.W.H."/>
            <person name="King N."/>
            <person name="Lang F.B.F."/>
            <person name="Roger A.J."/>
            <person name="Ruiz-Trillo I."/>
            <person name="Young S.K."/>
            <person name="Zeng Q."/>
            <person name="Gargeya S."/>
            <person name="Alvarado L."/>
            <person name="Berlin A."/>
            <person name="Chapman S.B."/>
            <person name="Chen Z."/>
            <person name="Freedman E."/>
            <person name="Gellesch M."/>
            <person name="Goldberg J."/>
            <person name="Griggs A."/>
            <person name="Gujja S."/>
            <person name="Heilman E."/>
            <person name="Heiman D."/>
            <person name="Howarth C."/>
            <person name="Mehta T."/>
            <person name="Neiman D."/>
            <person name="Pearson M."/>
            <person name="Roberts A."/>
            <person name="Saif S."/>
            <person name="Shea T."/>
            <person name="Shenoy N."/>
            <person name="Sisk P."/>
            <person name="Stolte C."/>
            <person name="Sykes S."/>
            <person name="White J."/>
            <person name="Yandava C."/>
            <person name="Haas B."/>
            <person name="Nusbaum C."/>
            <person name="Birren B."/>
        </authorList>
    </citation>
    <scope>NUCLEOTIDE SEQUENCE</scope>
    <source>
        <strain evidence="6">ATCC 30864</strain>
    </source>
</reference>
<evidence type="ECO:0000256" key="3">
    <source>
        <dbReference type="SAM" id="Coils"/>
    </source>
</evidence>
<dbReference type="SMART" id="SM00238">
    <property type="entry name" value="BIR"/>
    <property type="match status" value="1"/>
</dbReference>
<keyword evidence="3" id="KW-0175">Coiled coil</keyword>
<feature type="compositionally biased region" description="Polar residues" evidence="4">
    <location>
        <begin position="207"/>
        <end position="223"/>
    </location>
</feature>
<keyword evidence="1" id="KW-0479">Metal-binding</keyword>
<dbReference type="SUPFAM" id="SSF57924">
    <property type="entry name" value="Inhibitor of apoptosis (IAP) repeat"/>
    <property type="match status" value="1"/>
</dbReference>